<comment type="caution">
    <text evidence="1">The sequence shown here is derived from an EMBL/GenBank/DDBJ whole genome shotgun (WGS) entry which is preliminary data.</text>
</comment>
<reference evidence="1" key="1">
    <citation type="submission" date="2019-09" db="EMBL/GenBank/DDBJ databases">
        <title>Draft genome information of white flower Hibiscus syriacus.</title>
        <authorList>
            <person name="Kim Y.-M."/>
        </authorList>
    </citation>
    <scope>NUCLEOTIDE SEQUENCE [LARGE SCALE GENOMIC DNA]</scope>
    <source>
        <strain evidence="1">YM2019G1</strain>
    </source>
</reference>
<sequence>MELSRRPNGNAMKNAILRQENDKLRAENDLLKQAMTTPVCNGCGGPAVPDEIS</sequence>
<keyword evidence="2" id="KW-1185">Reference proteome</keyword>
<evidence type="ECO:0000313" key="2">
    <source>
        <dbReference type="Proteomes" id="UP000436088"/>
    </source>
</evidence>
<evidence type="ECO:0000313" key="1">
    <source>
        <dbReference type="EMBL" id="KAE8726404.1"/>
    </source>
</evidence>
<organism evidence="1 2">
    <name type="scientific">Hibiscus syriacus</name>
    <name type="common">Rose of Sharon</name>
    <dbReference type="NCBI Taxonomy" id="106335"/>
    <lineage>
        <taxon>Eukaryota</taxon>
        <taxon>Viridiplantae</taxon>
        <taxon>Streptophyta</taxon>
        <taxon>Embryophyta</taxon>
        <taxon>Tracheophyta</taxon>
        <taxon>Spermatophyta</taxon>
        <taxon>Magnoliopsida</taxon>
        <taxon>eudicotyledons</taxon>
        <taxon>Gunneridae</taxon>
        <taxon>Pentapetalae</taxon>
        <taxon>rosids</taxon>
        <taxon>malvids</taxon>
        <taxon>Malvales</taxon>
        <taxon>Malvaceae</taxon>
        <taxon>Malvoideae</taxon>
        <taxon>Hibiscus</taxon>
    </lineage>
</organism>
<dbReference type="AlphaFoldDB" id="A0A6A3CCS7"/>
<accession>A0A6A3CCS7</accession>
<protein>
    <submittedName>
        <fullName evidence="1">Uncharacterized protein</fullName>
    </submittedName>
</protein>
<dbReference type="EMBL" id="VEPZ02000370">
    <property type="protein sequence ID" value="KAE8726404.1"/>
    <property type="molecule type" value="Genomic_DNA"/>
</dbReference>
<proteinExistence type="predicted"/>
<dbReference type="Proteomes" id="UP000436088">
    <property type="component" value="Unassembled WGS sequence"/>
</dbReference>
<gene>
    <name evidence="1" type="ORF">F3Y22_tig00006992pilonHSYRG00033</name>
</gene>
<name>A0A6A3CCS7_HIBSY</name>